<dbReference type="PANTHER" id="PTHR43792:SF1">
    <property type="entry name" value="N-ACETYLTRANSFERASE DOMAIN-CONTAINING PROTEIN"/>
    <property type="match status" value="1"/>
</dbReference>
<gene>
    <name evidence="2" type="ORF">HME7025_00141</name>
</gene>
<reference evidence="3" key="1">
    <citation type="submission" date="2018-05" db="EMBL/GenBank/DDBJ databases">
        <title>Pseudarcicella sp. HME7025 Genome sequencing and assembly.</title>
        <authorList>
            <person name="Kim H."/>
            <person name="Kang H."/>
            <person name="Joh K."/>
        </authorList>
    </citation>
    <scope>NUCLEOTIDE SEQUENCE [LARGE SCALE GENOMIC DNA]</scope>
    <source>
        <strain evidence="3">HME7025</strain>
    </source>
</reference>
<dbReference type="OrthoDB" id="9798081at2"/>
<name>A0A2S2DRK5_9BACT</name>
<dbReference type="PANTHER" id="PTHR43792">
    <property type="entry name" value="GNAT FAMILY, PUTATIVE (AFU_ORTHOLOGUE AFUA_3G00765)-RELATED-RELATED"/>
    <property type="match status" value="1"/>
</dbReference>
<dbReference type="Gene3D" id="3.40.630.30">
    <property type="match status" value="1"/>
</dbReference>
<sequence>MGAFSPIPIYMGIKVLRSQRLYVKDLNLQDAPFLLELLNTSGFIQFIGDRGVRTLQEAEDFIIKLRDNPAIHYRVVFLQSTNISIGIISLVQRDYLPHPDIGFAFLPSQSSMGYAYEAASLVLDDYFAQHKAPIFATTLEHNGRSISLLLRLGLTFERCIERDQQLLHLYKKDPWNH</sequence>
<keyword evidence="3" id="KW-1185">Reference proteome</keyword>
<dbReference type="InterPro" id="IPR000182">
    <property type="entry name" value="GNAT_dom"/>
</dbReference>
<dbReference type="GO" id="GO:0016747">
    <property type="term" value="F:acyltransferase activity, transferring groups other than amino-acyl groups"/>
    <property type="evidence" value="ECO:0007669"/>
    <property type="project" value="InterPro"/>
</dbReference>
<accession>A0A2S2DRK5</accession>
<dbReference type="InterPro" id="IPR016181">
    <property type="entry name" value="Acyl_CoA_acyltransferase"/>
</dbReference>
<dbReference type="SUPFAM" id="SSF55729">
    <property type="entry name" value="Acyl-CoA N-acyltransferases (Nat)"/>
    <property type="match status" value="1"/>
</dbReference>
<evidence type="ECO:0000313" key="3">
    <source>
        <dbReference type="Proteomes" id="UP000245468"/>
    </source>
</evidence>
<dbReference type="KEGG" id="psez:HME7025_00141"/>
<dbReference type="EMBL" id="CP029346">
    <property type="protein sequence ID" value="AWL08024.1"/>
    <property type="molecule type" value="Genomic_DNA"/>
</dbReference>
<protein>
    <recommendedName>
        <fullName evidence="1">N-acetyltransferase domain-containing protein</fullName>
    </recommendedName>
</protein>
<organism evidence="2 3">
    <name type="scientific">Aquirufa nivalisilvae</name>
    <dbReference type="NCBI Taxonomy" id="2516557"/>
    <lineage>
        <taxon>Bacteria</taxon>
        <taxon>Pseudomonadati</taxon>
        <taxon>Bacteroidota</taxon>
        <taxon>Cytophagia</taxon>
        <taxon>Cytophagales</taxon>
        <taxon>Flectobacillaceae</taxon>
        <taxon>Aquirufa</taxon>
    </lineage>
</organism>
<proteinExistence type="predicted"/>
<evidence type="ECO:0000313" key="2">
    <source>
        <dbReference type="EMBL" id="AWL08024.1"/>
    </source>
</evidence>
<evidence type="ECO:0000259" key="1">
    <source>
        <dbReference type="Pfam" id="PF13302"/>
    </source>
</evidence>
<dbReference type="Proteomes" id="UP000245468">
    <property type="component" value="Chromosome"/>
</dbReference>
<dbReference type="Pfam" id="PF13302">
    <property type="entry name" value="Acetyltransf_3"/>
    <property type="match status" value="1"/>
</dbReference>
<dbReference type="InterPro" id="IPR051531">
    <property type="entry name" value="N-acetyltransferase"/>
</dbReference>
<dbReference type="AlphaFoldDB" id="A0A2S2DRK5"/>
<feature type="domain" description="N-acetyltransferase" evidence="1">
    <location>
        <begin position="20"/>
        <end position="154"/>
    </location>
</feature>